<keyword evidence="1 5" id="KW-0963">Cytoplasm</keyword>
<dbReference type="Gene3D" id="3.20.20.105">
    <property type="entry name" value="Queuine tRNA-ribosyltransferase-like"/>
    <property type="match status" value="1"/>
</dbReference>
<reference evidence="8" key="1">
    <citation type="journal article" date="2017" name="Nat. Commun.">
        <title>The asparagus genome sheds light on the origin and evolution of a young Y chromosome.</title>
        <authorList>
            <person name="Harkess A."/>
            <person name="Zhou J."/>
            <person name="Xu C."/>
            <person name="Bowers J.E."/>
            <person name="Van der Hulst R."/>
            <person name="Ayyampalayam S."/>
            <person name="Mercati F."/>
            <person name="Riccardi P."/>
            <person name="McKain M.R."/>
            <person name="Kakrana A."/>
            <person name="Tang H."/>
            <person name="Ray J."/>
            <person name="Groenendijk J."/>
            <person name="Arikit S."/>
            <person name="Mathioni S.M."/>
            <person name="Nakano M."/>
            <person name="Shan H."/>
            <person name="Telgmann-Rauber A."/>
            <person name="Kanno A."/>
            <person name="Yue Z."/>
            <person name="Chen H."/>
            <person name="Li W."/>
            <person name="Chen Y."/>
            <person name="Xu X."/>
            <person name="Zhang Y."/>
            <person name="Luo S."/>
            <person name="Chen H."/>
            <person name="Gao J."/>
            <person name="Mao Z."/>
            <person name="Pires J.C."/>
            <person name="Luo M."/>
            <person name="Kudrna D."/>
            <person name="Wing R.A."/>
            <person name="Meyers B.C."/>
            <person name="Yi K."/>
            <person name="Kong H."/>
            <person name="Lavrijsen P."/>
            <person name="Sunseri F."/>
            <person name="Falavigna A."/>
            <person name="Ye Y."/>
            <person name="Leebens-Mack J.H."/>
            <person name="Chen G."/>
        </authorList>
    </citation>
    <scope>NUCLEOTIDE SEQUENCE [LARGE SCALE GENOMIC DNA]</scope>
    <source>
        <strain evidence="8">cv. DH0086</strain>
    </source>
</reference>
<dbReference type="Pfam" id="PF01702">
    <property type="entry name" value="TGT"/>
    <property type="match status" value="1"/>
</dbReference>
<evidence type="ECO:0000313" key="7">
    <source>
        <dbReference type="EMBL" id="ONK57763.1"/>
    </source>
</evidence>
<dbReference type="GO" id="GO:0006400">
    <property type="term" value="P:tRNA modification"/>
    <property type="evidence" value="ECO:0007669"/>
    <property type="project" value="InterPro"/>
</dbReference>
<dbReference type="OMA" id="MAGSRMK"/>
<dbReference type="InterPro" id="IPR028592">
    <property type="entry name" value="QTRTD1"/>
</dbReference>
<dbReference type="FunFam" id="3.20.20.105:FF:000003">
    <property type="entry name" value="Queuine tRNA-ribosyltransferase accessory subunit 2"/>
    <property type="match status" value="1"/>
</dbReference>
<feature type="binding site" evidence="5">
    <location>
        <position position="331"/>
    </location>
    <ligand>
        <name>Zn(2+)</name>
        <dbReference type="ChEBI" id="CHEBI:29105"/>
    </ligand>
</feature>
<keyword evidence="8" id="KW-1185">Reference proteome</keyword>
<dbReference type="OrthoDB" id="27601at2759"/>
<dbReference type="Gramene" id="ONK57763">
    <property type="protein sequence ID" value="ONK57763"/>
    <property type="gene ID" value="A4U43_C09F3840"/>
</dbReference>
<evidence type="ECO:0000256" key="4">
    <source>
        <dbReference type="ARBA" id="ARBA00022833"/>
    </source>
</evidence>
<comment type="subcellular location">
    <subcellularLocation>
        <location evidence="5">Cytoplasm</location>
    </subcellularLocation>
</comment>
<evidence type="ECO:0000256" key="1">
    <source>
        <dbReference type="ARBA" id="ARBA00022490"/>
    </source>
</evidence>
<dbReference type="SUPFAM" id="SSF51713">
    <property type="entry name" value="tRNA-guanine transglycosylase"/>
    <property type="match status" value="1"/>
</dbReference>
<dbReference type="EMBL" id="CM007389">
    <property type="protein sequence ID" value="ONK57763.1"/>
    <property type="molecule type" value="Genomic_DNA"/>
</dbReference>
<sequence length="405" mass="44315">MRFAVSSSSKACSGNGRARAGVLYPGSGGASASIETPSLLISTRKGLPTFMSRDLMASLPLPHSRLLHVSPLNFVECPSMKTISSIGGLHQMLGLQDFFFVASARDSVQSLPESGATNKLGASFETPSGRRLVKPSDYMEMICSLKPNLWASLADEVPAWVSEKRNKASVDRTIRWLDDCLSLDEAGGTSILGSIVGGSNIEERKRCAIEAAMRNVSGFWIGGFGQGESMEERPALLNIVTDSLPKEKLRYVSGLALPEEVLQGVAAGIDLFDSTYIYHLTLGGFALIFPLDILENNSANQQHSDIGSDCTKINLRATIYRKDTSPIVDNCTCFTCKNHTRAYINHLLNVHEMLAQILLEIHNTRHYMGFFQSIREAIKCGKFDTFRQNFIDGRRAHITSAAVCL</sequence>
<dbReference type="PANTHER" id="PTHR46064">
    <property type="entry name" value="QUEUINE TRNA-RIBOSYLTRANSFERASE ACCESSORY SUBUNIT 2"/>
    <property type="match status" value="1"/>
</dbReference>
<keyword evidence="2 5" id="KW-0819">tRNA processing</keyword>
<feature type="binding site" evidence="5">
    <location>
        <position position="336"/>
    </location>
    <ligand>
        <name>Zn(2+)</name>
        <dbReference type="ChEBI" id="CHEBI:29105"/>
    </ligand>
</feature>
<comment type="subunit">
    <text evidence="5">Heterodimer of a catalytic subunit and an accessory subunit.</text>
</comment>
<dbReference type="AlphaFoldDB" id="A0A5P1E6Y4"/>
<evidence type="ECO:0000259" key="6">
    <source>
        <dbReference type="Pfam" id="PF01702"/>
    </source>
</evidence>
<dbReference type="GO" id="GO:0008479">
    <property type="term" value="F:tRNA-guanosine(34) queuine transglycosylase activity"/>
    <property type="evidence" value="ECO:0007669"/>
    <property type="project" value="UniProtKB-UniRule"/>
</dbReference>
<dbReference type="HAMAP" id="MF_03043">
    <property type="entry name" value="QTRT2"/>
    <property type="match status" value="1"/>
</dbReference>
<dbReference type="PANTHER" id="PTHR46064:SF1">
    <property type="entry name" value="QUEUINE TRNA-RIBOSYLTRANSFERASE ACCESSORY SUBUNIT 2"/>
    <property type="match status" value="1"/>
</dbReference>
<protein>
    <recommendedName>
        <fullName evidence="5">Queuine tRNA-ribosyltransferase accessory subunit 2</fullName>
    </recommendedName>
    <alternativeName>
        <fullName evidence="5">Queuine tRNA-ribosyltransferase domain-containing protein 1</fullName>
    </alternativeName>
</protein>
<comment type="cofactor">
    <cofactor evidence="5">
        <name>Zn(2+)</name>
        <dbReference type="ChEBI" id="CHEBI:29105"/>
    </cofactor>
    <text evidence="5">Binds 1 zinc ion per subunit.</text>
</comment>
<organism evidence="7 8">
    <name type="scientific">Asparagus officinalis</name>
    <name type="common">Garden asparagus</name>
    <dbReference type="NCBI Taxonomy" id="4686"/>
    <lineage>
        <taxon>Eukaryota</taxon>
        <taxon>Viridiplantae</taxon>
        <taxon>Streptophyta</taxon>
        <taxon>Embryophyta</taxon>
        <taxon>Tracheophyta</taxon>
        <taxon>Spermatophyta</taxon>
        <taxon>Magnoliopsida</taxon>
        <taxon>Liliopsida</taxon>
        <taxon>Asparagales</taxon>
        <taxon>Asparagaceae</taxon>
        <taxon>Asparagoideae</taxon>
        <taxon>Asparagus</taxon>
    </lineage>
</organism>
<dbReference type="InterPro" id="IPR050852">
    <property type="entry name" value="Queuine_tRNA-ribosyltrfase"/>
</dbReference>
<evidence type="ECO:0000256" key="3">
    <source>
        <dbReference type="ARBA" id="ARBA00022723"/>
    </source>
</evidence>
<comment type="similarity">
    <text evidence="5">Belongs to the queuine tRNA-ribosyltransferase family. QTRT2 subfamily.</text>
</comment>
<dbReference type="GO" id="GO:0046872">
    <property type="term" value="F:metal ion binding"/>
    <property type="evidence" value="ECO:0007669"/>
    <property type="project" value="UniProtKB-KW"/>
</dbReference>
<keyword evidence="4 5" id="KW-0862">Zinc</keyword>
<keyword evidence="3 5" id="KW-0479">Metal-binding</keyword>
<gene>
    <name evidence="7" type="ORF">A4U43_C09F3840</name>
</gene>
<name>A0A5P1E6Y4_ASPOF</name>
<evidence type="ECO:0000313" key="8">
    <source>
        <dbReference type="Proteomes" id="UP000243459"/>
    </source>
</evidence>
<dbReference type="InterPro" id="IPR036511">
    <property type="entry name" value="TGT-like_sf"/>
</dbReference>
<comment type="function">
    <text evidence="5">Non-catalytic subunit of the queuine tRNA-ribosyltransferase (TGT) that catalyzes the base-exchange of a guanine (G) residue with queuine (Q) at position 34 (anticodon wobble position) in tRNAs with GU(N) anticodons (tRNA-Asp, -Asn, -His and -Tyr), resulting in the hypermodified nucleoside queuosine (7-(((4,5-cis-dihydroxy-2-cyclopenten-1-yl)amino)methyl)-7-deazaguanosine).</text>
</comment>
<evidence type="ECO:0000256" key="5">
    <source>
        <dbReference type="HAMAP-Rule" id="MF_03043"/>
    </source>
</evidence>
<accession>A0A5P1E6Y4</accession>
<dbReference type="Proteomes" id="UP000243459">
    <property type="component" value="Chromosome 9"/>
</dbReference>
<dbReference type="GO" id="GO:0005737">
    <property type="term" value="C:cytoplasm"/>
    <property type="evidence" value="ECO:0007669"/>
    <property type="project" value="UniProtKB-SubCell"/>
</dbReference>
<dbReference type="InterPro" id="IPR002616">
    <property type="entry name" value="tRNA_ribo_trans-like"/>
</dbReference>
<feature type="domain" description="tRNA-guanine(15) transglycosylase-like" evidence="6">
    <location>
        <begin position="18"/>
        <end position="394"/>
    </location>
</feature>
<feature type="binding site" evidence="5">
    <location>
        <position position="362"/>
    </location>
    <ligand>
        <name>Zn(2+)</name>
        <dbReference type="ChEBI" id="CHEBI:29105"/>
    </ligand>
</feature>
<evidence type="ECO:0000256" key="2">
    <source>
        <dbReference type="ARBA" id="ARBA00022694"/>
    </source>
</evidence>
<feature type="binding site" evidence="5">
    <location>
        <position position="333"/>
    </location>
    <ligand>
        <name>Zn(2+)</name>
        <dbReference type="ChEBI" id="CHEBI:29105"/>
    </ligand>
</feature>
<proteinExistence type="inferred from homology"/>
<dbReference type="NCBIfam" id="TIGR00449">
    <property type="entry name" value="tgt_general"/>
    <property type="match status" value="1"/>
</dbReference>